<keyword evidence="2" id="KW-1185">Reference proteome</keyword>
<evidence type="ECO:0000313" key="1">
    <source>
        <dbReference type="EMBL" id="KAL0164382.1"/>
    </source>
</evidence>
<sequence length="62" mass="6982">MMLDESEGYRASLEDFLPALQEITPVCDTTPQQQQLQLCMQNITLVQQSVLDPLSHLQHLAA</sequence>
<feature type="non-terminal residue" evidence="1">
    <location>
        <position position="62"/>
    </location>
</feature>
<reference evidence="1 2" key="1">
    <citation type="submission" date="2024-05" db="EMBL/GenBank/DDBJ databases">
        <title>Genome sequencing and assembly of Indian major carp, Cirrhinus mrigala (Hamilton, 1822).</title>
        <authorList>
            <person name="Mohindra V."/>
            <person name="Chowdhury L.M."/>
            <person name="Lal K."/>
            <person name="Jena J.K."/>
        </authorList>
    </citation>
    <scope>NUCLEOTIDE SEQUENCE [LARGE SCALE GENOMIC DNA]</scope>
    <source>
        <strain evidence="1">CM1030</strain>
        <tissue evidence="1">Blood</tissue>
    </source>
</reference>
<accession>A0ABD0NSJ9</accession>
<name>A0ABD0NSJ9_CIRMR</name>
<organism evidence="1 2">
    <name type="scientific">Cirrhinus mrigala</name>
    <name type="common">Mrigala</name>
    <dbReference type="NCBI Taxonomy" id="683832"/>
    <lineage>
        <taxon>Eukaryota</taxon>
        <taxon>Metazoa</taxon>
        <taxon>Chordata</taxon>
        <taxon>Craniata</taxon>
        <taxon>Vertebrata</taxon>
        <taxon>Euteleostomi</taxon>
        <taxon>Actinopterygii</taxon>
        <taxon>Neopterygii</taxon>
        <taxon>Teleostei</taxon>
        <taxon>Ostariophysi</taxon>
        <taxon>Cypriniformes</taxon>
        <taxon>Cyprinidae</taxon>
        <taxon>Labeoninae</taxon>
        <taxon>Labeonini</taxon>
        <taxon>Cirrhinus</taxon>
    </lineage>
</organism>
<protein>
    <submittedName>
        <fullName evidence="1">Uncharacterized protein</fullName>
    </submittedName>
</protein>
<dbReference type="EMBL" id="JAMKFB020000020">
    <property type="protein sequence ID" value="KAL0164382.1"/>
    <property type="molecule type" value="Genomic_DNA"/>
</dbReference>
<evidence type="ECO:0000313" key="2">
    <source>
        <dbReference type="Proteomes" id="UP001529510"/>
    </source>
</evidence>
<dbReference type="Proteomes" id="UP001529510">
    <property type="component" value="Unassembled WGS sequence"/>
</dbReference>
<gene>
    <name evidence="1" type="ORF">M9458_040135</name>
</gene>
<comment type="caution">
    <text evidence="1">The sequence shown here is derived from an EMBL/GenBank/DDBJ whole genome shotgun (WGS) entry which is preliminary data.</text>
</comment>
<dbReference type="AlphaFoldDB" id="A0ABD0NSJ9"/>
<proteinExistence type="predicted"/>